<accession>A0ABW5G0P2</accession>
<dbReference type="InterPro" id="IPR007995">
    <property type="entry name" value="DUF742"/>
</dbReference>
<dbReference type="Pfam" id="PF05331">
    <property type="entry name" value="DUF742"/>
    <property type="match status" value="1"/>
</dbReference>
<dbReference type="Proteomes" id="UP001597417">
    <property type="component" value="Unassembled WGS sequence"/>
</dbReference>
<organism evidence="2 3">
    <name type="scientific">Amycolatopsis pigmentata</name>
    <dbReference type="NCBI Taxonomy" id="450801"/>
    <lineage>
        <taxon>Bacteria</taxon>
        <taxon>Bacillati</taxon>
        <taxon>Actinomycetota</taxon>
        <taxon>Actinomycetes</taxon>
        <taxon>Pseudonocardiales</taxon>
        <taxon>Pseudonocardiaceae</taxon>
        <taxon>Amycolatopsis</taxon>
    </lineage>
</organism>
<dbReference type="EMBL" id="JBHUKR010000019">
    <property type="protein sequence ID" value="MFD2420500.1"/>
    <property type="molecule type" value="Genomic_DNA"/>
</dbReference>
<sequence>MSPSDNHKTTRHPEGRGGTRFGGWSDYGEWAEHDFRPRTAAEEGTAGASSVPVVEVLTDLAPITVREPEDPSGTGSRTSCTLMPSPRDAEAGRDPGAAHLGEHLAVILDDDVEPMLVRPYVRAGGRAEAKHQLEFETVVSSTGLHESWPGERELSEDQLLICEHCDSPRSVAEIAAAINAPIGVAQVLIGDAIDRGLLVLHETAPVFQGRPPLALLKRVHAGIAKLA</sequence>
<name>A0ABW5G0P2_9PSEU</name>
<feature type="region of interest" description="Disordered" evidence="1">
    <location>
        <begin position="1"/>
        <end position="28"/>
    </location>
</feature>
<evidence type="ECO:0000256" key="1">
    <source>
        <dbReference type="SAM" id="MobiDB-lite"/>
    </source>
</evidence>
<evidence type="ECO:0000313" key="2">
    <source>
        <dbReference type="EMBL" id="MFD2420500.1"/>
    </source>
</evidence>
<dbReference type="RefSeq" id="WP_378268585.1">
    <property type="nucleotide sequence ID" value="NZ_JBHUKR010000019.1"/>
</dbReference>
<feature type="compositionally biased region" description="Basic and acidic residues" evidence="1">
    <location>
        <begin position="1"/>
        <end position="17"/>
    </location>
</feature>
<feature type="region of interest" description="Disordered" evidence="1">
    <location>
        <begin position="62"/>
        <end position="96"/>
    </location>
</feature>
<dbReference type="PANTHER" id="PTHR36221:SF1">
    <property type="entry name" value="DUF742 DOMAIN-CONTAINING PROTEIN"/>
    <property type="match status" value="1"/>
</dbReference>
<keyword evidence="3" id="KW-1185">Reference proteome</keyword>
<feature type="compositionally biased region" description="Polar residues" evidence="1">
    <location>
        <begin position="73"/>
        <end position="82"/>
    </location>
</feature>
<gene>
    <name evidence="2" type="ORF">ACFSXZ_29650</name>
</gene>
<proteinExistence type="predicted"/>
<comment type="caution">
    <text evidence="2">The sequence shown here is derived from an EMBL/GenBank/DDBJ whole genome shotgun (WGS) entry which is preliminary data.</text>
</comment>
<evidence type="ECO:0000313" key="3">
    <source>
        <dbReference type="Proteomes" id="UP001597417"/>
    </source>
</evidence>
<protein>
    <submittedName>
        <fullName evidence="2">DUF742 domain-containing protein</fullName>
    </submittedName>
</protein>
<reference evidence="3" key="1">
    <citation type="journal article" date="2019" name="Int. J. Syst. Evol. Microbiol.">
        <title>The Global Catalogue of Microorganisms (GCM) 10K type strain sequencing project: providing services to taxonomists for standard genome sequencing and annotation.</title>
        <authorList>
            <consortium name="The Broad Institute Genomics Platform"/>
            <consortium name="The Broad Institute Genome Sequencing Center for Infectious Disease"/>
            <person name="Wu L."/>
            <person name="Ma J."/>
        </authorList>
    </citation>
    <scope>NUCLEOTIDE SEQUENCE [LARGE SCALE GENOMIC DNA]</scope>
    <source>
        <strain evidence="3">CGMCC 4.7645</strain>
    </source>
</reference>
<dbReference type="PANTHER" id="PTHR36221">
    <property type="entry name" value="DUF742 DOMAIN-CONTAINING PROTEIN"/>
    <property type="match status" value="1"/>
</dbReference>